<dbReference type="Pfam" id="PF00400">
    <property type="entry name" value="WD40"/>
    <property type="match status" value="11"/>
</dbReference>
<feature type="repeat" description="WD" evidence="3">
    <location>
        <begin position="1082"/>
        <end position="1123"/>
    </location>
</feature>
<dbReference type="InterPro" id="IPR056884">
    <property type="entry name" value="NPHP3-like_N"/>
</dbReference>
<dbReference type="InterPro" id="IPR007111">
    <property type="entry name" value="NACHT_NTPase"/>
</dbReference>
<dbReference type="PROSITE" id="PS00678">
    <property type="entry name" value="WD_REPEATS_1"/>
    <property type="match status" value="6"/>
</dbReference>
<dbReference type="InterPro" id="IPR015943">
    <property type="entry name" value="WD40/YVTN_repeat-like_dom_sf"/>
</dbReference>
<dbReference type="Gene3D" id="3.40.50.300">
    <property type="entry name" value="P-loop containing nucleotide triphosphate hydrolases"/>
    <property type="match status" value="1"/>
</dbReference>
<evidence type="ECO:0000256" key="4">
    <source>
        <dbReference type="SAM" id="MobiDB-lite"/>
    </source>
</evidence>
<dbReference type="Gene3D" id="2.130.10.10">
    <property type="entry name" value="YVTN repeat-like/Quinoprotein amine dehydrogenase"/>
    <property type="match status" value="5"/>
</dbReference>
<feature type="repeat" description="WD" evidence="3">
    <location>
        <begin position="1206"/>
        <end position="1245"/>
    </location>
</feature>
<dbReference type="InterPro" id="IPR027417">
    <property type="entry name" value="P-loop_NTPase"/>
</dbReference>
<evidence type="ECO:0000256" key="3">
    <source>
        <dbReference type="PROSITE-ProRule" id="PRU00221"/>
    </source>
</evidence>
<keyword evidence="2" id="KW-0677">Repeat</keyword>
<protein>
    <submittedName>
        <fullName evidence="6">Beta transducin-like protein HET-D2Y</fullName>
    </submittedName>
</protein>
<feature type="repeat" description="WD" evidence="3">
    <location>
        <begin position="1123"/>
        <end position="1164"/>
    </location>
</feature>
<dbReference type="InterPro" id="IPR010730">
    <property type="entry name" value="HET"/>
</dbReference>
<feature type="repeat" description="WD" evidence="3">
    <location>
        <begin position="998"/>
        <end position="1039"/>
    </location>
</feature>
<evidence type="ECO:0000256" key="2">
    <source>
        <dbReference type="ARBA" id="ARBA00022737"/>
    </source>
</evidence>
<keyword evidence="1 3" id="KW-0853">WD repeat</keyword>
<dbReference type="Proteomes" id="UP000813461">
    <property type="component" value="Unassembled WGS sequence"/>
</dbReference>
<feature type="repeat" description="WD" evidence="3">
    <location>
        <begin position="914"/>
        <end position="955"/>
    </location>
</feature>
<dbReference type="PROSITE" id="PS50082">
    <property type="entry name" value="WD_REPEATS_2"/>
    <property type="match status" value="10"/>
</dbReference>
<dbReference type="EMBL" id="JAGMVJ010000019">
    <property type="protein sequence ID" value="KAH7076307.1"/>
    <property type="molecule type" value="Genomic_DNA"/>
</dbReference>
<dbReference type="CDD" id="cd00200">
    <property type="entry name" value="WD40"/>
    <property type="match status" value="2"/>
</dbReference>
<feature type="repeat" description="WD" evidence="3">
    <location>
        <begin position="956"/>
        <end position="997"/>
    </location>
</feature>
<dbReference type="InterPro" id="IPR020472">
    <property type="entry name" value="WD40_PAC1"/>
</dbReference>
<dbReference type="Pfam" id="PF24883">
    <property type="entry name" value="NPHP3_N"/>
    <property type="match status" value="1"/>
</dbReference>
<dbReference type="OrthoDB" id="538223at2759"/>
<dbReference type="SUPFAM" id="SSF50978">
    <property type="entry name" value="WD40 repeat-like"/>
    <property type="match status" value="2"/>
</dbReference>
<accession>A0A8K0VUA6</accession>
<dbReference type="SMART" id="SM00320">
    <property type="entry name" value="WD40"/>
    <property type="match status" value="12"/>
</dbReference>
<evidence type="ECO:0000256" key="1">
    <source>
        <dbReference type="ARBA" id="ARBA00022574"/>
    </source>
</evidence>
<name>A0A8K0VUA6_9PLEO</name>
<evidence type="ECO:0000313" key="7">
    <source>
        <dbReference type="Proteomes" id="UP000813461"/>
    </source>
</evidence>
<dbReference type="PROSITE" id="PS50837">
    <property type="entry name" value="NACHT"/>
    <property type="match status" value="1"/>
</dbReference>
<evidence type="ECO:0000259" key="5">
    <source>
        <dbReference type="PROSITE" id="PS50837"/>
    </source>
</evidence>
<dbReference type="PRINTS" id="PR00320">
    <property type="entry name" value="GPROTEINBRPT"/>
</dbReference>
<dbReference type="Pfam" id="PF06985">
    <property type="entry name" value="HET"/>
    <property type="match status" value="1"/>
</dbReference>
<organism evidence="6 7">
    <name type="scientific">Paraphoma chrysanthemicola</name>
    <dbReference type="NCBI Taxonomy" id="798071"/>
    <lineage>
        <taxon>Eukaryota</taxon>
        <taxon>Fungi</taxon>
        <taxon>Dikarya</taxon>
        <taxon>Ascomycota</taxon>
        <taxon>Pezizomycotina</taxon>
        <taxon>Dothideomycetes</taxon>
        <taxon>Pleosporomycetidae</taxon>
        <taxon>Pleosporales</taxon>
        <taxon>Pleosporineae</taxon>
        <taxon>Phaeosphaeriaceae</taxon>
        <taxon>Paraphoma</taxon>
    </lineage>
</organism>
<feature type="repeat" description="WD" evidence="3">
    <location>
        <begin position="831"/>
        <end position="872"/>
    </location>
</feature>
<feature type="region of interest" description="Disordered" evidence="4">
    <location>
        <begin position="1342"/>
        <end position="1365"/>
    </location>
</feature>
<dbReference type="SUPFAM" id="SSF52540">
    <property type="entry name" value="P-loop containing nucleoside triphosphate hydrolases"/>
    <property type="match status" value="1"/>
</dbReference>
<dbReference type="PANTHER" id="PTHR44129">
    <property type="entry name" value="WD REPEAT-CONTAINING PROTEIN POP1"/>
    <property type="match status" value="1"/>
</dbReference>
<feature type="repeat" description="WD" evidence="3">
    <location>
        <begin position="873"/>
        <end position="913"/>
    </location>
</feature>
<keyword evidence="7" id="KW-1185">Reference proteome</keyword>
<sequence length="1415" mass="157592">MRLLRYSDDVKLEVTSDLQVVGGNPIPPYAILSHTWQPGEEFTYEDLMRGDDSSYKKSGYTKISLFAQQAKRDGLEYFWVDTCCINKADQVELREAISSMFRWYQHASKCYVYMPDVSYKKRKADNELAPHPWATDFRASRWFTRGWTLQELLAPRSVEFFSREWKKLGDKVSLQTYIQEATRIPTAALEGASLLKFSIEERLKWNEHRETTVPEDRVYCLIGILGTQMTPFYDEGVHGAFARLMHEARIGERCLQDLQPSDTNNDKERIEDTKGGLIRGSYTWVLKDTTFQQWLNGPHSRLLWIKGDPGKGKTMLVCGIIDELKRSTTEPSFFFCQDTDNRINSATSVLRGLIHQLVSQQQPLMSHLRKRYDQAGSAFFQDANAWVALSAIFTDMTKDLGTKTCYMIVDGLDECVVDLPKLLDLIVGTTLTSTNMKWLVSSRNDAHIEQKFKAFCEDSKLSLELDQNAEQVARAVDVYIDHKLSQLETLQEASLRDQVRCELRQKANGTFLWVALMMQELEMPESWDPLAVVQEAPAGLDRLYDRMMNSIQRLKAKTVESCQRLLSTAVVAYRPLSLTEMGSLRGLQSPATALADTVRRVVTLCGSFLTIRNEQIYFVHQSAKDYLSAKMETAVLLPTRSEIDYDLFTQSLRLMSSTLHHDMYELVDVGLHIDEVKVPAPDPLATARYSCFHWVDHLHNSVLSGRPHGLDSLQESNVVYVFLQKYFLYWLEALSLCRSIPAGVLSMSKLVALLKVTHCVNALTELIHDAYRFVMYFKGAIETSALQAYVSALLFSPRSSLVKKLFRHEEPNHVTVIPAMDDGWSMCLQTLEGHKWSNLSVAVSPDSTHLASSSDDGTIAIWHVSSGTCLKTLKGHRSAAYSVAFSPDSTQLASASDTTVKIWNVSSGACLKTLEGHGDRVMSVIFSPDSSQLASASYDKNVKIWDASSGVCLHTLKGHAAFVKSVSFSHDLMHMSSSLGDNTVKIWDISSGACLETLEGHGGHVLSTVFSPNSSQLASASMDKTVKIWDLRCGACTQTLEGHSDEILSIAFSHDSARLASASADETIKIWHLHSGTSLQTLKVLGGNVMAIAFVPDSTWLALASLSGLIEIWDTSSSTCLKSEGHSDKICSIAFSPDSTLLASASKDRTVKIWDTSSGSCVQTLIGHGDAVKSIAFSGNSHLASGSYDTTVKIWDISSGACLRTLKGRRSVVDSVAYSHDSAMLASSDGNVKIWDASTGTCLQTLEVSHNSMIDLVAFSHDSTRLASVSWHFTIKISDVRSGVCLQKLEGYARMRTCPIRWSKSCELVWAYNDRNVKIWDAMSGECLRTLEVQGDSASSAALMTSPRSPQSDETVTQPPFHPKPRFRSDGTWILKNDRKLLWLPTEYRPECFAVAGSCVAIGAKSGKVWMCRFS</sequence>
<feature type="domain" description="NACHT" evidence="5">
    <location>
        <begin position="301"/>
        <end position="450"/>
    </location>
</feature>
<reference evidence="6" key="1">
    <citation type="journal article" date="2021" name="Nat. Commun.">
        <title>Genetic determinants of endophytism in the Arabidopsis root mycobiome.</title>
        <authorList>
            <person name="Mesny F."/>
            <person name="Miyauchi S."/>
            <person name="Thiergart T."/>
            <person name="Pickel B."/>
            <person name="Atanasova L."/>
            <person name="Karlsson M."/>
            <person name="Huettel B."/>
            <person name="Barry K.W."/>
            <person name="Haridas S."/>
            <person name="Chen C."/>
            <person name="Bauer D."/>
            <person name="Andreopoulos W."/>
            <person name="Pangilinan J."/>
            <person name="LaButti K."/>
            <person name="Riley R."/>
            <person name="Lipzen A."/>
            <person name="Clum A."/>
            <person name="Drula E."/>
            <person name="Henrissat B."/>
            <person name="Kohler A."/>
            <person name="Grigoriev I.V."/>
            <person name="Martin F.M."/>
            <person name="Hacquard S."/>
        </authorList>
    </citation>
    <scope>NUCLEOTIDE SEQUENCE</scope>
    <source>
        <strain evidence="6">MPI-SDFR-AT-0120</strain>
    </source>
</reference>
<evidence type="ECO:0000313" key="6">
    <source>
        <dbReference type="EMBL" id="KAH7076307.1"/>
    </source>
</evidence>
<dbReference type="InterPro" id="IPR036322">
    <property type="entry name" value="WD40_repeat_dom_sf"/>
</dbReference>
<feature type="repeat" description="WD" evidence="3">
    <location>
        <begin position="1040"/>
        <end position="1081"/>
    </location>
</feature>
<comment type="caution">
    <text evidence="6">The sequence shown here is derived from an EMBL/GenBank/DDBJ whole genome shotgun (WGS) entry which is preliminary data.</text>
</comment>
<feature type="compositionally biased region" description="Polar residues" evidence="4">
    <location>
        <begin position="1342"/>
        <end position="1358"/>
    </location>
</feature>
<dbReference type="InterPro" id="IPR001680">
    <property type="entry name" value="WD40_rpt"/>
</dbReference>
<proteinExistence type="predicted"/>
<dbReference type="PROSITE" id="PS50294">
    <property type="entry name" value="WD_REPEATS_REGION"/>
    <property type="match status" value="8"/>
</dbReference>
<dbReference type="InterPro" id="IPR019775">
    <property type="entry name" value="WD40_repeat_CS"/>
</dbReference>
<dbReference type="InterPro" id="IPR050349">
    <property type="entry name" value="WD_LIS1/nudF_dynein_reg"/>
</dbReference>
<feature type="repeat" description="WD" evidence="3">
    <location>
        <begin position="1165"/>
        <end position="1205"/>
    </location>
</feature>
<gene>
    <name evidence="6" type="ORF">FB567DRAFT_504399</name>
</gene>